<gene>
    <name evidence="2" type="ORF">L210DRAFT_2473127</name>
</gene>
<dbReference type="EMBL" id="WHUW01000219">
    <property type="protein sequence ID" value="KAF8417533.1"/>
    <property type="molecule type" value="Genomic_DNA"/>
</dbReference>
<reference evidence="2" key="2">
    <citation type="journal article" date="2020" name="Nat. Commun.">
        <title>Large-scale genome sequencing of mycorrhizal fungi provides insights into the early evolution of symbiotic traits.</title>
        <authorList>
            <person name="Miyauchi S."/>
            <person name="Kiss E."/>
            <person name="Kuo A."/>
            <person name="Drula E."/>
            <person name="Kohler A."/>
            <person name="Sanchez-Garcia M."/>
            <person name="Morin E."/>
            <person name="Andreopoulos B."/>
            <person name="Barry K.W."/>
            <person name="Bonito G."/>
            <person name="Buee M."/>
            <person name="Carver A."/>
            <person name="Chen C."/>
            <person name="Cichocki N."/>
            <person name="Clum A."/>
            <person name="Culley D."/>
            <person name="Crous P.W."/>
            <person name="Fauchery L."/>
            <person name="Girlanda M."/>
            <person name="Hayes R.D."/>
            <person name="Keri Z."/>
            <person name="LaButti K."/>
            <person name="Lipzen A."/>
            <person name="Lombard V."/>
            <person name="Magnuson J."/>
            <person name="Maillard F."/>
            <person name="Murat C."/>
            <person name="Nolan M."/>
            <person name="Ohm R.A."/>
            <person name="Pangilinan J."/>
            <person name="Pereira M.F."/>
            <person name="Perotto S."/>
            <person name="Peter M."/>
            <person name="Pfister S."/>
            <person name="Riley R."/>
            <person name="Sitrit Y."/>
            <person name="Stielow J.B."/>
            <person name="Szollosi G."/>
            <person name="Zifcakova L."/>
            <person name="Stursova M."/>
            <person name="Spatafora J.W."/>
            <person name="Tedersoo L."/>
            <person name="Vaario L.M."/>
            <person name="Yamada A."/>
            <person name="Yan M."/>
            <person name="Wang P."/>
            <person name="Xu J."/>
            <person name="Bruns T."/>
            <person name="Baldrian P."/>
            <person name="Vilgalys R."/>
            <person name="Dunand C."/>
            <person name="Henrissat B."/>
            <person name="Grigoriev I.V."/>
            <person name="Hibbett D."/>
            <person name="Nagy L.G."/>
            <person name="Martin F.M."/>
        </authorList>
    </citation>
    <scope>NUCLEOTIDE SEQUENCE</scope>
    <source>
        <strain evidence="2">BED1</strain>
    </source>
</reference>
<dbReference type="AlphaFoldDB" id="A0AAD4BC56"/>
<comment type="caution">
    <text evidence="2">The sequence shown here is derived from an EMBL/GenBank/DDBJ whole genome shotgun (WGS) entry which is preliminary data.</text>
</comment>
<sequence>MDVDVRRARTSHSLLTDTPIDAPEPHYVHTVTPQDSTLITRFRASLREPRHKRIRVKKLSPSVVKDYLSARSVNGIIK</sequence>
<evidence type="ECO:0000313" key="2">
    <source>
        <dbReference type="EMBL" id="KAF8417533.1"/>
    </source>
</evidence>
<protein>
    <submittedName>
        <fullName evidence="2">Uncharacterized protein</fullName>
    </submittedName>
</protein>
<keyword evidence="3" id="KW-1185">Reference proteome</keyword>
<feature type="region of interest" description="Disordered" evidence="1">
    <location>
        <begin position="1"/>
        <end position="28"/>
    </location>
</feature>
<dbReference type="Proteomes" id="UP001194468">
    <property type="component" value="Unassembled WGS sequence"/>
</dbReference>
<evidence type="ECO:0000256" key="1">
    <source>
        <dbReference type="SAM" id="MobiDB-lite"/>
    </source>
</evidence>
<reference evidence="2" key="1">
    <citation type="submission" date="2019-10" db="EMBL/GenBank/DDBJ databases">
        <authorList>
            <consortium name="DOE Joint Genome Institute"/>
            <person name="Kuo A."/>
            <person name="Miyauchi S."/>
            <person name="Kiss E."/>
            <person name="Drula E."/>
            <person name="Kohler A."/>
            <person name="Sanchez-Garcia M."/>
            <person name="Andreopoulos B."/>
            <person name="Barry K.W."/>
            <person name="Bonito G."/>
            <person name="Buee M."/>
            <person name="Carver A."/>
            <person name="Chen C."/>
            <person name="Cichocki N."/>
            <person name="Clum A."/>
            <person name="Culley D."/>
            <person name="Crous P.W."/>
            <person name="Fauchery L."/>
            <person name="Girlanda M."/>
            <person name="Hayes R."/>
            <person name="Keri Z."/>
            <person name="LaButti K."/>
            <person name="Lipzen A."/>
            <person name="Lombard V."/>
            <person name="Magnuson J."/>
            <person name="Maillard F."/>
            <person name="Morin E."/>
            <person name="Murat C."/>
            <person name="Nolan M."/>
            <person name="Ohm R."/>
            <person name="Pangilinan J."/>
            <person name="Pereira M."/>
            <person name="Perotto S."/>
            <person name="Peter M."/>
            <person name="Riley R."/>
            <person name="Sitrit Y."/>
            <person name="Stielow B."/>
            <person name="Szollosi G."/>
            <person name="Zifcakova L."/>
            <person name="Stursova M."/>
            <person name="Spatafora J.W."/>
            <person name="Tedersoo L."/>
            <person name="Vaario L.-M."/>
            <person name="Yamada A."/>
            <person name="Yan M."/>
            <person name="Wang P."/>
            <person name="Xu J."/>
            <person name="Bruns T."/>
            <person name="Baldrian P."/>
            <person name="Vilgalys R."/>
            <person name="Henrissat B."/>
            <person name="Grigoriev I.V."/>
            <person name="Hibbett D."/>
            <person name="Nagy L.G."/>
            <person name="Martin F.M."/>
        </authorList>
    </citation>
    <scope>NUCLEOTIDE SEQUENCE</scope>
    <source>
        <strain evidence="2">BED1</strain>
    </source>
</reference>
<organism evidence="2 3">
    <name type="scientific">Boletus edulis BED1</name>
    <dbReference type="NCBI Taxonomy" id="1328754"/>
    <lineage>
        <taxon>Eukaryota</taxon>
        <taxon>Fungi</taxon>
        <taxon>Dikarya</taxon>
        <taxon>Basidiomycota</taxon>
        <taxon>Agaricomycotina</taxon>
        <taxon>Agaricomycetes</taxon>
        <taxon>Agaricomycetidae</taxon>
        <taxon>Boletales</taxon>
        <taxon>Boletineae</taxon>
        <taxon>Boletaceae</taxon>
        <taxon>Boletoideae</taxon>
        <taxon>Boletus</taxon>
    </lineage>
</organism>
<proteinExistence type="predicted"/>
<evidence type="ECO:0000313" key="3">
    <source>
        <dbReference type="Proteomes" id="UP001194468"/>
    </source>
</evidence>
<accession>A0AAD4BC56</accession>
<name>A0AAD4BC56_BOLED</name>